<dbReference type="OrthoDB" id="4509140at2759"/>
<evidence type="ECO:0000313" key="2">
    <source>
        <dbReference type="EMBL" id="PKX89098.1"/>
    </source>
</evidence>
<sequence>DDDDDAWEPLPQISPADALECLYKLRLFEEQQADYDERLIQHLMRHERVHLQRMMHKKQQTDIRTSLGGGKKVDISNTDGLLN</sequence>
<evidence type="ECO:0000313" key="3">
    <source>
        <dbReference type="Proteomes" id="UP000234474"/>
    </source>
</evidence>
<organism evidence="2 3">
    <name type="scientific">Aspergillus novofumigatus (strain IBT 16806)</name>
    <dbReference type="NCBI Taxonomy" id="1392255"/>
    <lineage>
        <taxon>Eukaryota</taxon>
        <taxon>Fungi</taxon>
        <taxon>Dikarya</taxon>
        <taxon>Ascomycota</taxon>
        <taxon>Pezizomycotina</taxon>
        <taxon>Eurotiomycetes</taxon>
        <taxon>Eurotiomycetidae</taxon>
        <taxon>Eurotiales</taxon>
        <taxon>Aspergillaceae</taxon>
        <taxon>Aspergillus</taxon>
        <taxon>Aspergillus subgen. Fumigati</taxon>
    </lineage>
</organism>
<proteinExistence type="predicted"/>
<reference evidence="3" key="1">
    <citation type="journal article" date="2018" name="Proc. Natl. Acad. Sci. U.S.A.">
        <title>Linking secondary metabolites to gene clusters through genome sequencing of six diverse Aspergillus species.</title>
        <authorList>
            <person name="Kaerboelling I."/>
            <person name="Vesth T.C."/>
            <person name="Frisvad J.C."/>
            <person name="Nybo J.L."/>
            <person name="Theobald S."/>
            <person name="Kuo A."/>
            <person name="Bowyer P."/>
            <person name="Matsuda Y."/>
            <person name="Mondo S."/>
            <person name="Lyhne E.K."/>
            <person name="Kogle M.E."/>
            <person name="Clum A."/>
            <person name="Lipzen A."/>
            <person name="Salamov A."/>
            <person name="Ngan C.Y."/>
            <person name="Daum C."/>
            <person name="Chiniquy J."/>
            <person name="Barry K."/>
            <person name="LaButti K."/>
            <person name="Haridas S."/>
            <person name="Simmons B.A."/>
            <person name="Magnuson J.K."/>
            <person name="Mortensen U.H."/>
            <person name="Larsen T.O."/>
            <person name="Grigoriev I.V."/>
            <person name="Baker S.E."/>
            <person name="Andersen M.R."/>
        </authorList>
    </citation>
    <scope>NUCLEOTIDE SEQUENCE [LARGE SCALE GENOMIC DNA]</scope>
    <source>
        <strain evidence="3">IBT 16806</strain>
    </source>
</reference>
<protein>
    <submittedName>
        <fullName evidence="2">Uncharacterized protein</fullName>
    </submittedName>
</protein>
<dbReference type="GeneID" id="36530228"/>
<dbReference type="RefSeq" id="XP_024677693.1">
    <property type="nucleotide sequence ID" value="XM_024822902.1"/>
</dbReference>
<evidence type="ECO:0000256" key="1">
    <source>
        <dbReference type="SAM" id="MobiDB-lite"/>
    </source>
</evidence>
<gene>
    <name evidence="2" type="ORF">P174DRAFT_379343</name>
</gene>
<name>A0A2I1BUN7_ASPN1</name>
<feature type="region of interest" description="Disordered" evidence="1">
    <location>
        <begin position="53"/>
        <end position="83"/>
    </location>
</feature>
<dbReference type="OMA" id="MQYERVI"/>
<feature type="non-terminal residue" evidence="2">
    <location>
        <position position="1"/>
    </location>
</feature>
<dbReference type="STRING" id="1392255.A0A2I1BUN7"/>
<dbReference type="EMBL" id="MSZS01000011">
    <property type="protein sequence ID" value="PKX89098.1"/>
    <property type="molecule type" value="Genomic_DNA"/>
</dbReference>
<dbReference type="VEuPathDB" id="FungiDB:P174DRAFT_379343"/>
<comment type="caution">
    <text evidence="2">The sequence shown here is derived from an EMBL/GenBank/DDBJ whole genome shotgun (WGS) entry which is preliminary data.</text>
</comment>
<accession>A0A2I1BUN7</accession>
<dbReference type="AlphaFoldDB" id="A0A2I1BUN7"/>
<keyword evidence="3" id="KW-1185">Reference proteome</keyword>
<dbReference type="Proteomes" id="UP000234474">
    <property type="component" value="Unassembled WGS sequence"/>
</dbReference>